<dbReference type="RefSeq" id="WP_129605962.1">
    <property type="nucleotide sequence ID" value="NZ_CP035544.1"/>
</dbReference>
<dbReference type="SMART" id="SM01119">
    <property type="entry name" value="D-ser_dehydrat"/>
    <property type="match status" value="1"/>
</dbReference>
<dbReference type="Gene3D" id="2.40.37.20">
    <property type="entry name" value="D-serine dehydratase-like domain"/>
    <property type="match status" value="1"/>
</dbReference>
<dbReference type="InterPro" id="IPR051466">
    <property type="entry name" value="D-amino_acid_metab_enzyme"/>
</dbReference>
<proteinExistence type="inferred from homology"/>
<dbReference type="InterPro" id="IPR029066">
    <property type="entry name" value="PLP-binding_barrel"/>
</dbReference>
<dbReference type="CDD" id="cd06821">
    <property type="entry name" value="PLPDE_III_D-TA"/>
    <property type="match status" value="1"/>
</dbReference>
<evidence type="ECO:0000259" key="3">
    <source>
        <dbReference type="SMART" id="SM01119"/>
    </source>
</evidence>
<evidence type="ECO:0000256" key="2">
    <source>
        <dbReference type="ARBA" id="ARBA00023239"/>
    </source>
</evidence>
<dbReference type="InterPro" id="IPR001608">
    <property type="entry name" value="Ala_racemase_N"/>
</dbReference>
<reference evidence="4 5" key="1">
    <citation type="submission" date="2019-01" db="EMBL/GenBank/DDBJ databases">
        <title>Muriicola soli sp. nov., isolated from soil.</title>
        <authorList>
            <person name="Kang H.J."/>
            <person name="Kim S.B."/>
        </authorList>
    </citation>
    <scope>NUCLEOTIDE SEQUENCE [LARGE SCALE GENOMIC DNA]</scope>
    <source>
        <strain evidence="4 5">MMS17-SY002</strain>
    </source>
</reference>
<protein>
    <submittedName>
        <fullName evidence="4">D-TA family PLP-dependent enzyme</fullName>
    </submittedName>
</protein>
<dbReference type="GO" id="GO:0036088">
    <property type="term" value="P:D-serine catabolic process"/>
    <property type="evidence" value="ECO:0007669"/>
    <property type="project" value="TreeGrafter"/>
</dbReference>
<dbReference type="Pfam" id="PF01168">
    <property type="entry name" value="Ala_racemase_N"/>
    <property type="match status" value="1"/>
</dbReference>
<comment type="similarity">
    <text evidence="1">Belongs to the DSD1 family.</text>
</comment>
<dbReference type="Pfam" id="PF14031">
    <property type="entry name" value="D-ser_dehydrat"/>
    <property type="match status" value="1"/>
</dbReference>
<dbReference type="PANTHER" id="PTHR28004:SF2">
    <property type="entry name" value="D-SERINE DEHYDRATASE"/>
    <property type="match status" value="1"/>
</dbReference>
<dbReference type="Gene3D" id="3.20.20.10">
    <property type="entry name" value="Alanine racemase"/>
    <property type="match status" value="1"/>
</dbReference>
<dbReference type="EMBL" id="CP035544">
    <property type="protein sequence ID" value="QBA65081.1"/>
    <property type="molecule type" value="Genomic_DNA"/>
</dbReference>
<sequence length="370" mass="41469">MITKAWYRIDEEEQVFSPNLLIYPSRIEQNIQTMVNMVGDPSKLRPHIKTHKMAEVIQLQIKYGITKFKCATIAEAELLGLQNAADVLLAMQPVGPNILRFYTLISKFPQTKFSTLVDNEDSLNEIEKVAKERRSKASLYLDLNVGMDRTGVKPGKKAAEIFRKLADSKFLEAAGLHVYDGHIRHPKIEDRERECDAAFKKVLDFKHHLETEGYPVPEIIAGGSPTFPIHAKRQNVISSPGTTLLWDARYGGAFKDMDFIPAAVLISRVISKPAPDIFCLDLGHKAVAPEMDFPRVHIYGLEDCEQISQSEEHLVLRSTSKSTVKIGQVFYAVPIHVCPTVAKYPEGLTVEGGKITGKWKVAARNYSLVI</sequence>
<dbReference type="InterPro" id="IPR042208">
    <property type="entry name" value="D-ser_dehydrat-like_sf"/>
</dbReference>
<keyword evidence="2" id="KW-0456">Lyase</keyword>
<dbReference type="SUPFAM" id="SSF51419">
    <property type="entry name" value="PLP-binding barrel"/>
    <property type="match status" value="1"/>
</dbReference>
<dbReference type="Proteomes" id="UP000290889">
    <property type="component" value="Chromosome"/>
</dbReference>
<evidence type="ECO:0000256" key="1">
    <source>
        <dbReference type="ARBA" id="ARBA00005323"/>
    </source>
</evidence>
<organism evidence="4 5">
    <name type="scientific">Muriicola soli</name>
    <dbReference type="NCBI Taxonomy" id="2507538"/>
    <lineage>
        <taxon>Bacteria</taxon>
        <taxon>Pseudomonadati</taxon>
        <taxon>Bacteroidota</taxon>
        <taxon>Flavobacteriia</taxon>
        <taxon>Flavobacteriales</taxon>
        <taxon>Flavobacteriaceae</taxon>
        <taxon>Muriicola</taxon>
    </lineage>
</organism>
<evidence type="ECO:0000313" key="4">
    <source>
        <dbReference type="EMBL" id="QBA65081.1"/>
    </source>
</evidence>
<dbReference type="KEGG" id="mur:EQY75_11425"/>
<name>A0A411EBH1_9FLAO</name>
<dbReference type="PANTHER" id="PTHR28004">
    <property type="entry name" value="ZGC:162816-RELATED"/>
    <property type="match status" value="1"/>
</dbReference>
<dbReference type="InterPro" id="IPR026956">
    <property type="entry name" value="D-ser_dehydrat-like_dom"/>
</dbReference>
<gene>
    <name evidence="4" type="ORF">EQY75_11425</name>
</gene>
<keyword evidence="5" id="KW-1185">Reference proteome</keyword>
<dbReference type="AlphaFoldDB" id="A0A411EBH1"/>
<feature type="domain" description="D-serine dehydratase-like" evidence="3">
    <location>
        <begin position="262"/>
        <end position="351"/>
    </location>
</feature>
<dbReference type="OrthoDB" id="9788869at2"/>
<dbReference type="GO" id="GO:0008721">
    <property type="term" value="F:D-serine ammonia-lyase activity"/>
    <property type="evidence" value="ECO:0007669"/>
    <property type="project" value="TreeGrafter"/>
</dbReference>
<accession>A0A411EBH1</accession>
<evidence type="ECO:0000313" key="5">
    <source>
        <dbReference type="Proteomes" id="UP000290889"/>
    </source>
</evidence>